<dbReference type="RefSeq" id="WP_166233070.1">
    <property type="nucleotide sequence ID" value="NZ_CP049865.1"/>
</dbReference>
<dbReference type="AlphaFoldDB" id="A0A6G7Y5Z8"/>
<keyword evidence="2" id="KW-1185">Reference proteome</keyword>
<sequence length="100" mass="10675">MVEIRDAAEASGVEPTQLRAGMYDVRFRIAPIPMGWAWRAGIHYNVLYSGTPWTGPYASRADAAAEVAVFLGRFLHSPQGGASGKTKIIGLINASLQGDA</sequence>
<gene>
    <name evidence="1" type="ORF">G7070_07050</name>
</gene>
<reference evidence="1 2" key="1">
    <citation type="submission" date="2020-03" db="EMBL/GenBank/DDBJ databases">
        <title>Propioniciclava sp. nov., isolated from Hydrophilus acuminatus.</title>
        <authorList>
            <person name="Hyun D.-W."/>
            <person name="Bae J.-W."/>
        </authorList>
    </citation>
    <scope>NUCLEOTIDE SEQUENCE [LARGE SCALE GENOMIC DNA]</scope>
    <source>
        <strain evidence="1 2">HDW11</strain>
    </source>
</reference>
<organism evidence="1 2">
    <name type="scientific">Propioniciclava coleopterorum</name>
    <dbReference type="NCBI Taxonomy" id="2714937"/>
    <lineage>
        <taxon>Bacteria</taxon>
        <taxon>Bacillati</taxon>
        <taxon>Actinomycetota</taxon>
        <taxon>Actinomycetes</taxon>
        <taxon>Propionibacteriales</taxon>
        <taxon>Propionibacteriaceae</taxon>
        <taxon>Propioniciclava</taxon>
    </lineage>
</organism>
<accession>A0A6G7Y5Z8</accession>
<dbReference type="Proteomes" id="UP000501058">
    <property type="component" value="Chromosome"/>
</dbReference>
<protein>
    <submittedName>
        <fullName evidence="1">Uncharacterized protein</fullName>
    </submittedName>
</protein>
<dbReference type="KEGG" id="prv:G7070_07050"/>
<proteinExistence type="predicted"/>
<evidence type="ECO:0000313" key="1">
    <source>
        <dbReference type="EMBL" id="QIK72068.1"/>
    </source>
</evidence>
<name>A0A6G7Y5Z8_9ACTN</name>
<evidence type="ECO:0000313" key="2">
    <source>
        <dbReference type="Proteomes" id="UP000501058"/>
    </source>
</evidence>
<dbReference type="EMBL" id="CP049865">
    <property type="protein sequence ID" value="QIK72068.1"/>
    <property type="molecule type" value="Genomic_DNA"/>
</dbReference>